<feature type="transmembrane region" description="Helical" evidence="1">
    <location>
        <begin position="20"/>
        <end position="39"/>
    </location>
</feature>
<keyword evidence="1" id="KW-0812">Transmembrane</keyword>
<accession>A0A6N3CBW6</accession>
<keyword evidence="1" id="KW-1133">Transmembrane helix</keyword>
<sequence length="399" mass="44837">MSLVWKLLRRHVSVPQFAGFFFANLLGMLIVLLSVQFYYDVLPVFTQGDSFIKKDYLIVSKRISMVSSFSGRSNTFSAADIDEIKAQKFCKSVGAFTSSRYKVSASMGVEGMAYMSTEMFFESVPDRFVDADLKDWHFAEGDPVVPIILPRSYLTIYNFGFAQSRSLPKLSEGVVSMLDLNVRLRGNGREGVMKGRVIGFSNRLNTILVPESFMKWSNRLYAPDGDAGPTRLIVEVYNPADDAIARFLQQKGYDTEEDKLDAGKTTYFLKIVSGVVMSVGLLISVLSFYILMLSIYLLVQKNTTKLENLLLIGYSPWRVGLPYQILTVGMNVLVLLLAIGLLTWLRGYYLDMILLLFPQMEEASLWPACALGVVLCVAVSVLNVCAIQRKVMAIWRHKD</sequence>
<dbReference type="RefSeq" id="WP_278455427.1">
    <property type="nucleotide sequence ID" value="NZ_CACRUT010000014.1"/>
</dbReference>
<feature type="transmembrane region" description="Helical" evidence="1">
    <location>
        <begin position="275"/>
        <end position="299"/>
    </location>
</feature>
<feature type="transmembrane region" description="Helical" evidence="1">
    <location>
        <begin position="365"/>
        <end position="387"/>
    </location>
</feature>
<protein>
    <recommendedName>
        <fullName evidence="3">FtsX-like permease family protein</fullName>
    </recommendedName>
</protein>
<proteinExistence type="predicted"/>
<reference evidence="2" key="1">
    <citation type="submission" date="2019-11" db="EMBL/GenBank/DDBJ databases">
        <authorList>
            <person name="Feng L."/>
        </authorList>
    </citation>
    <scope>NUCLEOTIDE SEQUENCE</scope>
    <source>
        <strain evidence="2">PclaraLFYP37</strain>
    </source>
</reference>
<name>A0A6N3CBW6_9BACT</name>
<feature type="transmembrane region" description="Helical" evidence="1">
    <location>
        <begin position="320"/>
        <end position="345"/>
    </location>
</feature>
<evidence type="ECO:0008006" key="3">
    <source>
        <dbReference type="Google" id="ProtNLM"/>
    </source>
</evidence>
<gene>
    <name evidence="2" type="ORF">PCLFYP37_02004</name>
</gene>
<evidence type="ECO:0000256" key="1">
    <source>
        <dbReference type="SAM" id="Phobius"/>
    </source>
</evidence>
<dbReference type="AlphaFoldDB" id="A0A6N3CBW6"/>
<dbReference type="EMBL" id="CACRUT010000014">
    <property type="protein sequence ID" value="VYU13542.1"/>
    <property type="molecule type" value="Genomic_DNA"/>
</dbReference>
<keyword evidence="1" id="KW-0472">Membrane</keyword>
<evidence type="ECO:0000313" key="2">
    <source>
        <dbReference type="EMBL" id="VYU13542.1"/>
    </source>
</evidence>
<organism evidence="2">
    <name type="scientific">Paraprevotella clara</name>
    <dbReference type="NCBI Taxonomy" id="454154"/>
    <lineage>
        <taxon>Bacteria</taxon>
        <taxon>Pseudomonadati</taxon>
        <taxon>Bacteroidota</taxon>
        <taxon>Bacteroidia</taxon>
        <taxon>Bacteroidales</taxon>
        <taxon>Prevotellaceae</taxon>
        <taxon>Paraprevotella</taxon>
    </lineage>
</organism>